<protein>
    <submittedName>
        <fullName evidence="1">Transcriptional regulator, AbiEi antitoxin, Type IV TA system</fullName>
    </submittedName>
</protein>
<dbReference type="GeneID" id="85486652"/>
<sequence length="311" mass="33888">MGTRDGELWTRRELLALGTTDDGIRRAVGDGTLVRLRPGVYADAARREGMSPEQRHLDDIRAAVTGDRSVVSHQSAAVVHRLGLWNPDLTLVHTTVDRPRGGKRTTRRHLHAASLPGDHVTTVDGLPVTTVARTVADLGRTLSFEAAVCVGDSAVRSGAVTAAEVHDAVAVGSRAGRRAATRAVRFLDGLSGSVGESRSRVMLHAMGFPPPRLQVALYDESGRFLARPDFLWDVGVIGEFDGFVKYSELVPTGSTPKRVLFEEKRREDLLRSHGWVVVRWVLADLAAPHALAERIRRAFELAAALPDPRTR</sequence>
<evidence type="ECO:0000313" key="2">
    <source>
        <dbReference type="Proteomes" id="UP000182054"/>
    </source>
</evidence>
<dbReference type="OrthoDB" id="5517693at2"/>
<proteinExistence type="predicted"/>
<dbReference type="AlphaFoldDB" id="A0A1I0TZ36"/>
<dbReference type="EMBL" id="FOJN01000011">
    <property type="protein sequence ID" value="SFA57119.1"/>
    <property type="molecule type" value="Genomic_DNA"/>
</dbReference>
<evidence type="ECO:0000313" key="1">
    <source>
        <dbReference type="EMBL" id="SFA57119.1"/>
    </source>
</evidence>
<organism evidence="1 2">
    <name type="scientific">Rhodococcoides kroppenstedtii</name>
    <dbReference type="NCBI Taxonomy" id="293050"/>
    <lineage>
        <taxon>Bacteria</taxon>
        <taxon>Bacillati</taxon>
        <taxon>Actinomycetota</taxon>
        <taxon>Actinomycetes</taxon>
        <taxon>Mycobacteriales</taxon>
        <taxon>Nocardiaceae</taxon>
        <taxon>Rhodococcoides</taxon>
    </lineage>
</organism>
<accession>A0A1I0TZ36</accession>
<reference evidence="1 2" key="1">
    <citation type="submission" date="2016-10" db="EMBL/GenBank/DDBJ databases">
        <authorList>
            <person name="de Groot N.N."/>
        </authorList>
    </citation>
    <scope>NUCLEOTIDE SEQUENCE [LARGE SCALE GENOMIC DNA]</scope>
    <source>
        <strain evidence="1 2">DSM 44908</strain>
    </source>
</reference>
<name>A0A1I0TZ36_9NOCA</name>
<dbReference type="RefSeq" id="WP_074922246.1">
    <property type="nucleotide sequence ID" value="NZ_FOJN01000011.1"/>
</dbReference>
<gene>
    <name evidence="1" type="ORF">SAMN05444374_11177</name>
</gene>
<dbReference type="Proteomes" id="UP000182054">
    <property type="component" value="Unassembled WGS sequence"/>
</dbReference>